<keyword evidence="8" id="KW-0472">Membrane</keyword>
<dbReference type="Proteomes" id="UP001206895">
    <property type="component" value="Unassembled WGS sequence"/>
</dbReference>
<keyword evidence="8" id="KW-1133">Transmembrane helix</keyword>
<dbReference type="InterPro" id="IPR003661">
    <property type="entry name" value="HisK_dim/P_dom"/>
</dbReference>
<comment type="subcellular location">
    <subcellularLocation>
        <location evidence="2">Cell membrane</location>
    </subcellularLocation>
</comment>
<evidence type="ECO:0000256" key="1">
    <source>
        <dbReference type="ARBA" id="ARBA00000085"/>
    </source>
</evidence>
<dbReference type="SMART" id="SM00388">
    <property type="entry name" value="HisKA"/>
    <property type="match status" value="1"/>
</dbReference>
<gene>
    <name evidence="10" type="ORF">LX13_002258</name>
</gene>
<dbReference type="GO" id="GO:0016301">
    <property type="term" value="F:kinase activity"/>
    <property type="evidence" value="ECO:0007669"/>
    <property type="project" value="UniProtKB-KW"/>
</dbReference>
<protein>
    <recommendedName>
        <fullName evidence="3">histidine kinase</fullName>
        <ecNumber evidence="3">2.7.13.3</ecNumber>
    </recommendedName>
</protein>
<dbReference type="PANTHER" id="PTHR43711:SF1">
    <property type="entry name" value="HISTIDINE KINASE 1"/>
    <property type="match status" value="1"/>
</dbReference>
<keyword evidence="7" id="KW-0902">Two-component regulatory system</keyword>
<sequence>MDNDIGSIVVTALMWSTPVIVAGTAVLILVRRRSLVVSNVILVLTPLVALLSGLIGVSGFMFTNDLKRTVTVLATVFLVAIPASVALARFQARRTVWERQVWEQERAAEHSRRELIAWISHDLRTPLADIRAVAEALTDSVVTDTTEVTRFARLIDQDAIRLSAMVDDLFEMSKINSGALRLDREAVDLREVVDEVAAASTPTAARAGVEFELSVPPAVVPVFADTRALARVVTNLVINAIAHTPEGGTVTIGIEVVADTAVVRVDDTGPGIEDHDLARIFDVAYRGTAARTPPSERGLPAGSGMGLAIAEGLVLAHQGRISVSNRNPGSRFEVTLPLHRD</sequence>
<dbReference type="Gene3D" id="1.10.287.130">
    <property type="match status" value="1"/>
</dbReference>
<evidence type="ECO:0000313" key="11">
    <source>
        <dbReference type="Proteomes" id="UP001206895"/>
    </source>
</evidence>
<dbReference type="CDD" id="cd00082">
    <property type="entry name" value="HisKA"/>
    <property type="match status" value="1"/>
</dbReference>
<dbReference type="Pfam" id="PF02518">
    <property type="entry name" value="HATPase_c"/>
    <property type="match status" value="1"/>
</dbReference>
<feature type="transmembrane region" description="Helical" evidence="8">
    <location>
        <begin position="6"/>
        <end position="29"/>
    </location>
</feature>
<dbReference type="InterPro" id="IPR005467">
    <property type="entry name" value="His_kinase_dom"/>
</dbReference>
<dbReference type="EMBL" id="JAMTCJ010000002">
    <property type="protein sequence ID" value="MCP2176439.1"/>
    <property type="molecule type" value="Genomic_DNA"/>
</dbReference>
<keyword evidence="4" id="KW-0597">Phosphoprotein</keyword>
<dbReference type="InterPro" id="IPR003594">
    <property type="entry name" value="HATPase_dom"/>
</dbReference>
<accession>A0ABT1HE52</accession>
<dbReference type="InterPro" id="IPR050736">
    <property type="entry name" value="Sensor_HK_Regulatory"/>
</dbReference>
<dbReference type="CDD" id="cd00075">
    <property type="entry name" value="HATPase"/>
    <property type="match status" value="1"/>
</dbReference>
<dbReference type="InterPro" id="IPR036890">
    <property type="entry name" value="HATPase_C_sf"/>
</dbReference>
<organism evidence="10 11">
    <name type="scientific">Williamsia maris</name>
    <dbReference type="NCBI Taxonomy" id="72806"/>
    <lineage>
        <taxon>Bacteria</taxon>
        <taxon>Bacillati</taxon>
        <taxon>Actinomycetota</taxon>
        <taxon>Actinomycetes</taxon>
        <taxon>Mycobacteriales</taxon>
        <taxon>Nocardiaceae</taxon>
        <taxon>Williamsia</taxon>
    </lineage>
</organism>
<comment type="catalytic activity">
    <reaction evidence="1">
        <text>ATP + protein L-histidine = ADP + protein N-phospho-L-histidine.</text>
        <dbReference type="EC" id="2.7.13.3"/>
    </reaction>
</comment>
<keyword evidence="5" id="KW-0808">Transferase</keyword>
<feature type="transmembrane region" description="Helical" evidence="8">
    <location>
        <begin position="69"/>
        <end position="90"/>
    </location>
</feature>
<dbReference type="PANTHER" id="PTHR43711">
    <property type="entry name" value="TWO-COMPONENT HISTIDINE KINASE"/>
    <property type="match status" value="1"/>
</dbReference>
<evidence type="ECO:0000256" key="2">
    <source>
        <dbReference type="ARBA" id="ARBA00004236"/>
    </source>
</evidence>
<keyword evidence="6 10" id="KW-0418">Kinase</keyword>
<evidence type="ECO:0000256" key="8">
    <source>
        <dbReference type="SAM" id="Phobius"/>
    </source>
</evidence>
<dbReference type="SMART" id="SM00387">
    <property type="entry name" value="HATPase_c"/>
    <property type="match status" value="1"/>
</dbReference>
<dbReference type="InterPro" id="IPR036097">
    <property type="entry name" value="HisK_dim/P_sf"/>
</dbReference>
<name>A0ABT1HE52_9NOCA</name>
<dbReference type="Gene3D" id="3.30.565.10">
    <property type="entry name" value="Histidine kinase-like ATPase, C-terminal domain"/>
    <property type="match status" value="1"/>
</dbReference>
<evidence type="ECO:0000313" key="10">
    <source>
        <dbReference type="EMBL" id="MCP2176439.1"/>
    </source>
</evidence>
<feature type="domain" description="Histidine kinase" evidence="9">
    <location>
        <begin position="118"/>
        <end position="340"/>
    </location>
</feature>
<evidence type="ECO:0000256" key="4">
    <source>
        <dbReference type="ARBA" id="ARBA00022553"/>
    </source>
</evidence>
<comment type="caution">
    <text evidence="10">The sequence shown here is derived from an EMBL/GenBank/DDBJ whole genome shotgun (WGS) entry which is preliminary data.</text>
</comment>
<dbReference type="EC" id="2.7.13.3" evidence="3"/>
<dbReference type="InterPro" id="IPR004358">
    <property type="entry name" value="Sig_transdc_His_kin-like_C"/>
</dbReference>
<dbReference type="PRINTS" id="PR00344">
    <property type="entry name" value="BCTRLSENSOR"/>
</dbReference>
<dbReference type="SUPFAM" id="SSF55874">
    <property type="entry name" value="ATPase domain of HSP90 chaperone/DNA topoisomerase II/histidine kinase"/>
    <property type="match status" value="1"/>
</dbReference>
<reference evidence="10 11" key="1">
    <citation type="submission" date="2022-06" db="EMBL/GenBank/DDBJ databases">
        <title>Genomic Encyclopedia of Archaeal and Bacterial Type Strains, Phase II (KMG-II): from individual species to whole genera.</title>
        <authorList>
            <person name="Goeker M."/>
        </authorList>
    </citation>
    <scope>NUCLEOTIDE SEQUENCE [LARGE SCALE GENOMIC DNA]</scope>
    <source>
        <strain evidence="10 11">DSM 44693</strain>
    </source>
</reference>
<proteinExistence type="predicted"/>
<dbReference type="Pfam" id="PF00512">
    <property type="entry name" value="HisKA"/>
    <property type="match status" value="1"/>
</dbReference>
<keyword evidence="8" id="KW-0812">Transmembrane</keyword>
<evidence type="ECO:0000259" key="9">
    <source>
        <dbReference type="PROSITE" id="PS50109"/>
    </source>
</evidence>
<dbReference type="SUPFAM" id="SSF47384">
    <property type="entry name" value="Homodimeric domain of signal transducing histidine kinase"/>
    <property type="match status" value="1"/>
</dbReference>
<evidence type="ECO:0000256" key="6">
    <source>
        <dbReference type="ARBA" id="ARBA00022777"/>
    </source>
</evidence>
<feature type="transmembrane region" description="Helical" evidence="8">
    <location>
        <begin position="41"/>
        <end position="63"/>
    </location>
</feature>
<evidence type="ECO:0000256" key="3">
    <source>
        <dbReference type="ARBA" id="ARBA00012438"/>
    </source>
</evidence>
<evidence type="ECO:0000256" key="5">
    <source>
        <dbReference type="ARBA" id="ARBA00022679"/>
    </source>
</evidence>
<dbReference type="PROSITE" id="PS50109">
    <property type="entry name" value="HIS_KIN"/>
    <property type="match status" value="1"/>
</dbReference>
<evidence type="ECO:0000256" key="7">
    <source>
        <dbReference type="ARBA" id="ARBA00023012"/>
    </source>
</evidence>
<keyword evidence="11" id="KW-1185">Reference proteome</keyword>